<evidence type="ECO:0000313" key="2">
    <source>
        <dbReference type="Proteomes" id="UP001480082"/>
    </source>
</evidence>
<dbReference type="EMBL" id="JAMYRI010000002">
    <property type="protein sequence ID" value="MER9283189.1"/>
    <property type="molecule type" value="Genomic_DNA"/>
</dbReference>
<accession>A0ACC6SU49</accession>
<comment type="caution">
    <text evidence="1">The sequence shown here is derived from an EMBL/GenBank/DDBJ whole genome shotgun (WGS) entry which is preliminary data.</text>
</comment>
<proteinExistence type="predicted"/>
<name>A0ACC6SU49_9HYPH</name>
<reference evidence="1 2" key="1">
    <citation type="journal article" date="2024" name="Proc. Natl. Acad. Sci. U.S.A.">
        <title>The evolutionary genomics of adaptation to stress in wild rhizobium bacteria.</title>
        <authorList>
            <person name="Kehlet-Delgado H."/>
            <person name="Montoya A.P."/>
            <person name="Jensen K.T."/>
            <person name="Wendlandt C.E."/>
            <person name="Dexheimer C."/>
            <person name="Roberts M."/>
            <person name="Torres Martinez L."/>
            <person name="Friesen M.L."/>
            <person name="Griffitts J.S."/>
            <person name="Porter S.S."/>
        </authorList>
    </citation>
    <scope>NUCLEOTIDE SEQUENCE [LARGE SCALE GENOMIC DNA]</scope>
    <source>
        <strain evidence="1 2">M0468</strain>
    </source>
</reference>
<sequence>MPQPTLADTLAARETVYVTCAHPVCCKSAQVDIPALIDKLGPDHGSMHQDLVGLFACSDCKAAGRDRRPVFFTFVPDYRGQDEARTKRVPRPTFDRA</sequence>
<gene>
    <name evidence="1" type="ORF">NKI81_04325</name>
</gene>
<evidence type="ECO:0000313" key="1">
    <source>
        <dbReference type="EMBL" id="MER9283189.1"/>
    </source>
</evidence>
<dbReference type="Proteomes" id="UP001480082">
    <property type="component" value="Unassembled WGS sequence"/>
</dbReference>
<protein>
    <submittedName>
        <fullName evidence="1">Uncharacterized protein</fullName>
    </submittedName>
</protein>
<organism evidence="1 2">
    <name type="scientific">Mesorhizobium australicum</name>
    <dbReference type="NCBI Taxonomy" id="536018"/>
    <lineage>
        <taxon>Bacteria</taxon>
        <taxon>Pseudomonadati</taxon>
        <taxon>Pseudomonadota</taxon>
        <taxon>Alphaproteobacteria</taxon>
        <taxon>Hyphomicrobiales</taxon>
        <taxon>Phyllobacteriaceae</taxon>
        <taxon>Mesorhizobium</taxon>
    </lineage>
</organism>
<keyword evidence="2" id="KW-1185">Reference proteome</keyword>